<protein>
    <submittedName>
        <fullName evidence="1">PRTRC system protein C</fullName>
    </submittedName>
</protein>
<dbReference type="InterPro" id="IPR032866">
    <property type="entry name" value="Prok_Ub"/>
</dbReference>
<dbReference type="RefSeq" id="WP_103002392.1">
    <property type="nucleotide sequence ID" value="NZ_NBAX01000001.1"/>
</dbReference>
<dbReference type="AlphaFoldDB" id="A0A2K0XPH8"/>
<proteinExistence type="predicted"/>
<sequence>MALNLTGLKRVFKFGNRTLSDPDKSMTPDEVMNFYAGTYPELTTSNVHGPKVEDGQAVYEFKTTVGTKG</sequence>
<gene>
    <name evidence="1" type="ORF">BFS16_00715</name>
</gene>
<dbReference type="Pfam" id="PF14454">
    <property type="entry name" value="Prok_Ub"/>
    <property type="match status" value="1"/>
</dbReference>
<evidence type="ECO:0000313" key="1">
    <source>
        <dbReference type="EMBL" id="PNP96440.1"/>
    </source>
</evidence>
<evidence type="ECO:0000313" key="2">
    <source>
        <dbReference type="Proteomes" id="UP000236634"/>
    </source>
</evidence>
<dbReference type="InterPro" id="IPR022289">
    <property type="entry name" value="PRTRC_protein-C"/>
</dbReference>
<dbReference type="Proteomes" id="UP000236634">
    <property type="component" value="Unassembled WGS sequence"/>
</dbReference>
<name>A0A2K0XPH8_9BACT</name>
<reference evidence="1 2" key="1">
    <citation type="submission" date="2017-03" db="EMBL/GenBank/DDBJ databases">
        <authorList>
            <person name="Afonso C.L."/>
            <person name="Miller P.J."/>
            <person name="Scott M.A."/>
            <person name="Spackman E."/>
            <person name="Goraichik I."/>
            <person name="Dimitrov K.M."/>
            <person name="Suarez D.L."/>
            <person name="Swayne D.E."/>
        </authorList>
    </citation>
    <scope>NUCLEOTIDE SEQUENCE [LARGE SCALE GENOMIC DNA]</scope>
    <source>
        <strain evidence="1 2">DNF00076</strain>
    </source>
</reference>
<accession>A0A2K0XPH8</accession>
<dbReference type="EMBL" id="NBAX01000001">
    <property type="protein sequence ID" value="PNP96440.1"/>
    <property type="molecule type" value="Genomic_DNA"/>
</dbReference>
<comment type="caution">
    <text evidence="1">The sequence shown here is derived from an EMBL/GenBank/DDBJ whole genome shotgun (WGS) entry which is preliminary data.</text>
</comment>
<dbReference type="NCBIfam" id="TIGR03738">
    <property type="entry name" value="PRTRC_C"/>
    <property type="match status" value="1"/>
</dbReference>
<organism evidence="1 2">
    <name type="scientific">Hoylesella timonensis</name>
    <dbReference type="NCBI Taxonomy" id="386414"/>
    <lineage>
        <taxon>Bacteria</taxon>
        <taxon>Pseudomonadati</taxon>
        <taxon>Bacteroidota</taxon>
        <taxon>Bacteroidia</taxon>
        <taxon>Bacteroidales</taxon>
        <taxon>Prevotellaceae</taxon>
        <taxon>Hoylesella</taxon>
    </lineage>
</organism>